<organism evidence="1 2">
    <name type="scientific">Shewanella metallivivens</name>
    <dbReference type="NCBI Taxonomy" id="2872342"/>
    <lineage>
        <taxon>Bacteria</taxon>
        <taxon>Pseudomonadati</taxon>
        <taxon>Pseudomonadota</taxon>
        <taxon>Gammaproteobacteria</taxon>
        <taxon>Alteromonadales</taxon>
        <taxon>Shewanellaceae</taxon>
        <taxon>Shewanella</taxon>
    </lineage>
</organism>
<name>A0ABT5TP34_9GAMM</name>
<gene>
    <name evidence="1" type="ORF">PQR79_14890</name>
</gene>
<protein>
    <submittedName>
        <fullName evidence="1">Uncharacterized protein</fullName>
    </submittedName>
</protein>
<dbReference type="RefSeq" id="WP_188741251.1">
    <property type="nucleotide sequence ID" value="NZ_JAQQPZ010000013.1"/>
</dbReference>
<proteinExistence type="predicted"/>
<evidence type="ECO:0000313" key="2">
    <source>
        <dbReference type="Proteomes" id="UP001213691"/>
    </source>
</evidence>
<evidence type="ECO:0000313" key="1">
    <source>
        <dbReference type="EMBL" id="MDD8060367.1"/>
    </source>
</evidence>
<sequence>MHKRMFCPTLRRLNIGLVFFYFVGLPAIAANQSVSFDVLNNTSYDGCPYSGEVAISVEYDLVESNVGQLIVSAVNSGRSYELTRKDVEHGPGSAVFVFELQECIERIDVALTPF</sequence>
<dbReference type="Proteomes" id="UP001213691">
    <property type="component" value="Unassembled WGS sequence"/>
</dbReference>
<reference evidence="1 2" key="1">
    <citation type="submission" date="2023-02" db="EMBL/GenBank/DDBJ databases">
        <title>Genome sequence of Shewanella metallivivens ER-Te-42B-Light, sp. nov., enriched from sulfide tube worms (Riftia pachyptila) isolated from Explorer Ridge in the Pacific Ocean.</title>
        <authorList>
            <person name="Maltman C."/>
            <person name="Kuzyk S.B."/>
            <person name="Kyndt J.A."/>
            <person name="Yurkov V."/>
        </authorList>
    </citation>
    <scope>NUCLEOTIDE SEQUENCE [LARGE SCALE GENOMIC DNA]</scope>
    <source>
        <strain evidence="1 2">ER-Te-42B-Light</strain>
    </source>
</reference>
<keyword evidence="2" id="KW-1185">Reference proteome</keyword>
<dbReference type="EMBL" id="JAQQPZ010000013">
    <property type="protein sequence ID" value="MDD8060367.1"/>
    <property type="molecule type" value="Genomic_DNA"/>
</dbReference>
<accession>A0ABT5TP34</accession>
<comment type="caution">
    <text evidence="1">The sequence shown here is derived from an EMBL/GenBank/DDBJ whole genome shotgun (WGS) entry which is preliminary data.</text>
</comment>